<dbReference type="EMBL" id="RRYP01018142">
    <property type="protein sequence ID" value="TNV73767.1"/>
    <property type="molecule type" value="Genomic_DNA"/>
</dbReference>
<reference evidence="1" key="1">
    <citation type="submission" date="2019-06" db="EMBL/GenBank/DDBJ databases">
        <authorList>
            <person name="Zheng W."/>
        </authorList>
    </citation>
    <scope>NUCLEOTIDE SEQUENCE</scope>
    <source>
        <strain evidence="1">QDHG01</strain>
    </source>
</reference>
<accession>A0A8J8NEZ9</accession>
<dbReference type="AlphaFoldDB" id="A0A8J8NEZ9"/>
<dbReference type="Proteomes" id="UP000785679">
    <property type="component" value="Unassembled WGS sequence"/>
</dbReference>
<organism evidence="1 2">
    <name type="scientific">Halteria grandinella</name>
    <dbReference type="NCBI Taxonomy" id="5974"/>
    <lineage>
        <taxon>Eukaryota</taxon>
        <taxon>Sar</taxon>
        <taxon>Alveolata</taxon>
        <taxon>Ciliophora</taxon>
        <taxon>Intramacronucleata</taxon>
        <taxon>Spirotrichea</taxon>
        <taxon>Stichotrichia</taxon>
        <taxon>Sporadotrichida</taxon>
        <taxon>Halteriidae</taxon>
        <taxon>Halteria</taxon>
    </lineage>
</organism>
<evidence type="ECO:0000313" key="2">
    <source>
        <dbReference type="Proteomes" id="UP000785679"/>
    </source>
</evidence>
<protein>
    <submittedName>
        <fullName evidence="1">Uncharacterized protein</fullName>
    </submittedName>
</protein>
<gene>
    <name evidence="1" type="ORF">FGO68_gene2907</name>
</gene>
<sequence>MTSEVTTRETRVKWQRRQRRTVYLLHGCRRQWMIYRHRYIEQLEYPLINMRGLACNQQKALIWHRRLVFLLRKGRAPDRGQRRRRELKEVMDCSMRI</sequence>
<keyword evidence="2" id="KW-1185">Reference proteome</keyword>
<name>A0A8J8NEZ9_HALGN</name>
<proteinExistence type="predicted"/>
<evidence type="ECO:0000313" key="1">
    <source>
        <dbReference type="EMBL" id="TNV73767.1"/>
    </source>
</evidence>
<comment type="caution">
    <text evidence="1">The sequence shown here is derived from an EMBL/GenBank/DDBJ whole genome shotgun (WGS) entry which is preliminary data.</text>
</comment>